<dbReference type="AlphaFoldDB" id="A0A9Q0LED4"/>
<protein>
    <submittedName>
        <fullName evidence="3">Pep-cterm sorting domain-containing protein</fullName>
    </submittedName>
</protein>
<comment type="caution">
    <text evidence="3">The sequence shown here is derived from an EMBL/GenBank/DDBJ whole genome shotgun (WGS) entry which is preliminary data.</text>
</comment>
<feature type="region of interest" description="Disordered" evidence="1">
    <location>
        <begin position="76"/>
        <end position="101"/>
    </location>
</feature>
<accession>A0A9Q0LED4</accession>
<dbReference type="EMBL" id="JAPDFW010000089">
    <property type="protein sequence ID" value="KAJ5071302.1"/>
    <property type="molecule type" value="Genomic_DNA"/>
</dbReference>
<gene>
    <name evidence="3" type="ORF">M0811_10364</name>
</gene>
<reference evidence="3" key="1">
    <citation type="submission" date="2022-10" db="EMBL/GenBank/DDBJ databases">
        <title>Novel sulphate-reducing endosymbionts in the free-living metamonad Anaeramoeba.</title>
        <authorList>
            <person name="Jerlstrom-Hultqvist J."/>
            <person name="Cepicka I."/>
            <person name="Gallot-Lavallee L."/>
            <person name="Salas-Leiva D."/>
            <person name="Curtis B.A."/>
            <person name="Zahonova K."/>
            <person name="Pipaliya S."/>
            <person name="Dacks J."/>
            <person name="Roger A.J."/>
        </authorList>
    </citation>
    <scope>NUCLEOTIDE SEQUENCE</scope>
    <source>
        <strain evidence="3">BMAN</strain>
    </source>
</reference>
<dbReference type="InterPro" id="IPR006571">
    <property type="entry name" value="TLDc_dom"/>
</dbReference>
<dbReference type="Pfam" id="PF07534">
    <property type="entry name" value="TLD"/>
    <property type="match status" value="1"/>
</dbReference>
<evidence type="ECO:0000313" key="4">
    <source>
        <dbReference type="Proteomes" id="UP001149090"/>
    </source>
</evidence>
<evidence type="ECO:0000256" key="1">
    <source>
        <dbReference type="SAM" id="MobiDB-lite"/>
    </source>
</evidence>
<keyword evidence="4" id="KW-1185">Reference proteome</keyword>
<organism evidence="3 4">
    <name type="scientific">Anaeramoeba ignava</name>
    <name type="common">Anaerobic marine amoeba</name>
    <dbReference type="NCBI Taxonomy" id="1746090"/>
    <lineage>
        <taxon>Eukaryota</taxon>
        <taxon>Metamonada</taxon>
        <taxon>Anaeramoebidae</taxon>
        <taxon>Anaeramoeba</taxon>
    </lineage>
</organism>
<sequence>MSTFLIKQMISRLSFPQLVLHSNKLVKEFNDLTSSIQKIQKEAILFQQKVREQQENLLKLDQLIISNEHKNLNENLNENFNENSNENFNENSNENSNENLNTNPFEKSTILKEETQKTFLIDNIKDPQFISSMKLGFFASEYDFSAEKFHEICDNKGKTLVIIETIEDFIFGGFTTIGWGLQSGKCYKLPSNREGYRVKDKKAFIFSLKNPSNSDPVCFPINPQFAGYALQHSENRGPTFGYTRFRGYTVLSDFEILIKMESGRTGFPQKYLGQDIQKNFLVGSSSFVVKEIEVYFV</sequence>
<evidence type="ECO:0000259" key="2">
    <source>
        <dbReference type="Pfam" id="PF07534"/>
    </source>
</evidence>
<name>A0A9Q0LED4_ANAIG</name>
<evidence type="ECO:0000313" key="3">
    <source>
        <dbReference type="EMBL" id="KAJ5071302.1"/>
    </source>
</evidence>
<feature type="domain" description="TLDc" evidence="2">
    <location>
        <begin position="106"/>
        <end position="295"/>
    </location>
</feature>
<proteinExistence type="predicted"/>
<dbReference type="Proteomes" id="UP001149090">
    <property type="component" value="Unassembled WGS sequence"/>
</dbReference>